<sequence length="60" mass="7086">MKRLSRIILIQSRITLIQISKTLMTSYLVFEKPLKYAISSAMVHSLHQIKIKTEHQFHFS</sequence>
<dbReference type="AlphaFoldDB" id="Q8KF22"/>
<reference evidence="1 2" key="1">
    <citation type="journal article" date="2002" name="Proc. Natl. Acad. Sci. U.S.A.">
        <title>The complete genome sequence of Chlorobium tepidum TLS, a photosynthetic, anaerobic, green-sulfur bacterium.</title>
        <authorList>
            <person name="Eisen J.A."/>
            <person name="Nelson K.E."/>
            <person name="Paulsen I.T."/>
            <person name="Heidelberg J.F."/>
            <person name="Wu M."/>
            <person name="Dodson R.J."/>
            <person name="Deboy R."/>
            <person name="Gwinn M.L."/>
            <person name="Nelson W.C."/>
            <person name="Haft D.H."/>
            <person name="Hickey E.K."/>
            <person name="Peterson J.D."/>
            <person name="Durkin A.S."/>
            <person name="Kolonay J.L."/>
            <person name="Yang F."/>
            <person name="Holt I."/>
            <person name="Umayam L.A."/>
            <person name="Mason T."/>
            <person name="Brenner M."/>
            <person name="Shea T.P."/>
            <person name="Parksey D."/>
            <person name="Nierman W.C."/>
            <person name="Feldblyum T.V."/>
            <person name="Hansen C.L."/>
            <person name="Craven M.B."/>
            <person name="Radune D."/>
            <person name="Vamathevan J."/>
            <person name="Khouri H."/>
            <person name="White O."/>
            <person name="Gruber T.M."/>
            <person name="Ketchum K.A."/>
            <person name="Venter J.C."/>
            <person name="Tettelin H."/>
            <person name="Bryant D.A."/>
            <person name="Fraser C.M."/>
        </authorList>
    </citation>
    <scope>NUCLEOTIDE SEQUENCE [LARGE SCALE GENOMIC DNA]</scope>
    <source>
        <strain evidence="2">ATCC 49652 / DSM 12025 / NBRC 103806 / TLS</strain>
    </source>
</reference>
<dbReference type="EnsemblBacteria" id="AAM71752">
    <property type="protein sequence ID" value="AAM71752"/>
    <property type="gene ID" value="CT0510"/>
</dbReference>
<dbReference type="EMBL" id="AE006470">
    <property type="protein sequence ID" value="AAM71752.1"/>
    <property type="molecule type" value="Genomic_DNA"/>
</dbReference>
<gene>
    <name evidence="1" type="ordered locus">CT0510</name>
</gene>
<proteinExistence type="predicted"/>
<name>Q8KF22_CHLTE</name>
<dbReference type="HOGENOM" id="CLU_2932874_0_0_10"/>
<protein>
    <submittedName>
        <fullName evidence="1">Uncharacterized protein</fullName>
    </submittedName>
</protein>
<evidence type="ECO:0000313" key="2">
    <source>
        <dbReference type="Proteomes" id="UP000001007"/>
    </source>
</evidence>
<accession>Q8KF22</accession>
<keyword evidence="2" id="KW-1185">Reference proteome</keyword>
<dbReference type="Proteomes" id="UP000001007">
    <property type="component" value="Chromosome"/>
</dbReference>
<dbReference type="KEGG" id="cte:CT0510"/>
<evidence type="ECO:0000313" key="1">
    <source>
        <dbReference type="EMBL" id="AAM71752.1"/>
    </source>
</evidence>
<organism evidence="1 2">
    <name type="scientific">Chlorobaculum tepidum (strain ATCC 49652 / DSM 12025 / NBRC 103806 / TLS)</name>
    <name type="common">Chlorobium tepidum</name>
    <dbReference type="NCBI Taxonomy" id="194439"/>
    <lineage>
        <taxon>Bacteria</taxon>
        <taxon>Pseudomonadati</taxon>
        <taxon>Chlorobiota</taxon>
        <taxon>Chlorobiia</taxon>
        <taxon>Chlorobiales</taxon>
        <taxon>Chlorobiaceae</taxon>
        <taxon>Chlorobaculum</taxon>
    </lineage>
</organism>